<dbReference type="AlphaFoldDB" id="A0A6G0XLG8"/>
<dbReference type="SUPFAM" id="SSF82185">
    <property type="entry name" value="Histone H3 K4-specific methyltransferase SET7/9 N-terminal domain"/>
    <property type="match status" value="1"/>
</dbReference>
<evidence type="ECO:0000256" key="1">
    <source>
        <dbReference type="SAM" id="Coils"/>
    </source>
</evidence>
<sequence length="439" mass="49017">MDNPDAVRAAPAVQFSHDLDETKAESAAELPEAIEETPTLSWETIRQWPKRPTPTQTLAVRRLVAKYKQRVPSSDEYEHLCRSETSNGTFEGEHSARTCGVTTTAAGKSIAMQSVDQFYFGVVQDGIDFIYEGQLDVNVPHGYGVGSFANGERFIGVWADGTPAGLGRRMAKDCQHGWFYGMTAVYLHQERPVVVALPPPPRSKEQPHLGLYLVGERLETARLKRFRQVFDRWLAVVCSEAEATAIECRTVAFSAWANGCKAQLASVRHEGMRLQRNDQNQKLVAKVRAFVAQEAAATEKNELRQARLRHATLVNTTTVACLGIERRSAELLQQDLAAIESELTTAKAAERRCLALQREYSEIRRRIHEGKVELNALRQARRAPNAVRKPSIMPRRQRRSSAKIYVQEADEDAISNVCGIDGCNCHIAKDIFHPNGDPD</sequence>
<dbReference type="Proteomes" id="UP000481153">
    <property type="component" value="Unassembled WGS sequence"/>
</dbReference>
<evidence type="ECO:0000313" key="2">
    <source>
        <dbReference type="EMBL" id="KAF0741066.1"/>
    </source>
</evidence>
<protein>
    <submittedName>
        <fullName evidence="2">Uncharacterized protein</fullName>
    </submittedName>
</protein>
<accession>A0A6G0XLG8</accession>
<proteinExistence type="predicted"/>
<feature type="coiled-coil region" evidence="1">
    <location>
        <begin position="329"/>
        <end position="366"/>
    </location>
</feature>
<dbReference type="VEuPathDB" id="FungiDB:AeMF1_005640"/>
<gene>
    <name evidence="2" type="ORF">Ae201684_003638</name>
</gene>
<name>A0A6G0XLG8_9STRA</name>
<keyword evidence="3" id="KW-1185">Reference proteome</keyword>
<comment type="caution">
    <text evidence="2">The sequence shown here is derived from an EMBL/GenBank/DDBJ whole genome shotgun (WGS) entry which is preliminary data.</text>
</comment>
<organism evidence="2 3">
    <name type="scientific">Aphanomyces euteiches</name>
    <dbReference type="NCBI Taxonomy" id="100861"/>
    <lineage>
        <taxon>Eukaryota</taxon>
        <taxon>Sar</taxon>
        <taxon>Stramenopiles</taxon>
        <taxon>Oomycota</taxon>
        <taxon>Saprolegniomycetes</taxon>
        <taxon>Saprolegniales</taxon>
        <taxon>Verrucalvaceae</taxon>
        <taxon>Aphanomyces</taxon>
    </lineage>
</organism>
<evidence type="ECO:0000313" key="3">
    <source>
        <dbReference type="Proteomes" id="UP000481153"/>
    </source>
</evidence>
<keyword evidence="1" id="KW-0175">Coiled coil</keyword>
<dbReference type="EMBL" id="VJMJ01000041">
    <property type="protein sequence ID" value="KAF0741066.1"/>
    <property type="molecule type" value="Genomic_DNA"/>
</dbReference>
<reference evidence="2 3" key="1">
    <citation type="submission" date="2019-07" db="EMBL/GenBank/DDBJ databases">
        <title>Genomics analysis of Aphanomyces spp. identifies a new class of oomycete effector associated with host adaptation.</title>
        <authorList>
            <person name="Gaulin E."/>
        </authorList>
    </citation>
    <scope>NUCLEOTIDE SEQUENCE [LARGE SCALE GENOMIC DNA]</scope>
    <source>
        <strain evidence="2 3">ATCC 201684</strain>
    </source>
</reference>